<dbReference type="SUPFAM" id="SSF51182">
    <property type="entry name" value="RmlC-like cupins"/>
    <property type="match status" value="1"/>
</dbReference>
<dbReference type="KEGG" id="erz:ER308_00955"/>
<evidence type="ECO:0000313" key="1">
    <source>
        <dbReference type="EMBL" id="QBI18279.1"/>
    </source>
</evidence>
<name>A0A411YAS6_9ACTN</name>
<dbReference type="InterPro" id="IPR011051">
    <property type="entry name" value="RmlC_Cupin_sf"/>
</dbReference>
<reference evidence="1 2" key="1">
    <citation type="submission" date="2019-01" db="EMBL/GenBank/DDBJ databases">
        <title>Egibacter rhizosphaerae EGI 80759T.</title>
        <authorList>
            <person name="Chen D.-D."/>
            <person name="Tian Y."/>
            <person name="Jiao J.-Y."/>
            <person name="Zhang X.-T."/>
            <person name="Zhang Y.-G."/>
            <person name="Zhang Y."/>
            <person name="Xiao M."/>
            <person name="Shu W.-S."/>
            <person name="Li W.-J."/>
        </authorList>
    </citation>
    <scope>NUCLEOTIDE SEQUENCE [LARGE SCALE GENOMIC DNA]</scope>
    <source>
        <strain evidence="1 2">EGI 80759</strain>
    </source>
</reference>
<gene>
    <name evidence="1" type="ORF">ER308_00955</name>
</gene>
<dbReference type="Proteomes" id="UP000291469">
    <property type="component" value="Chromosome"/>
</dbReference>
<keyword evidence="2" id="KW-1185">Reference proteome</keyword>
<dbReference type="OrthoDB" id="1119958at2"/>
<protein>
    <submittedName>
        <fullName evidence="1">Cupin domain-containing protein</fullName>
    </submittedName>
</protein>
<organism evidence="1 2">
    <name type="scientific">Egibacter rhizosphaerae</name>
    <dbReference type="NCBI Taxonomy" id="1670831"/>
    <lineage>
        <taxon>Bacteria</taxon>
        <taxon>Bacillati</taxon>
        <taxon>Actinomycetota</taxon>
        <taxon>Nitriliruptoria</taxon>
        <taxon>Egibacterales</taxon>
        <taxon>Egibacteraceae</taxon>
        <taxon>Egibacter</taxon>
    </lineage>
</organism>
<evidence type="ECO:0000313" key="2">
    <source>
        <dbReference type="Proteomes" id="UP000291469"/>
    </source>
</evidence>
<dbReference type="RefSeq" id="WP_131153277.1">
    <property type="nucleotide sequence ID" value="NZ_CP036402.1"/>
</dbReference>
<sequence>MPRTEPINVPIEEMPVEVADGDLVTRYAEWGDLAVRHLDLPAGTDLAPVLKGLPDDRCVSPHWGMILEGAVHLEHADGRRDVAHAGQAYFWPAGHLAWTEQRTVFFEVGPLAEMRHVHEHITGDGG</sequence>
<dbReference type="EMBL" id="CP036402">
    <property type="protein sequence ID" value="QBI18279.1"/>
    <property type="molecule type" value="Genomic_DNA"/>
</dbReference>
<accession>A0A411YAS6</accession>
<dbReference type="AlphaFoldDB" id="A0A411YAS6"/>
<proteinExistence type="predicted"/>